<keyword evidence="5 14" id="KW-0808">Transferase</keyword>
<comment type="function">
    <text evidence="10">Catalyzes the transfer of pyrophosphate from adenosine triphosphate (ATP) to 6-hydroxymethyl-7,8-dihydropterin, an enzymatic step in folate biosynthesis pathway.</text>
</comment>
<dbReference type="InterPro" id="IPR000550">
    <property type="entry name" value="Hppk"/>
</dbReference>
<gene>
    <name evidence="14" type="primary">folK</name>
    <name evidence="14" type="ORF">ACFSW6_21475</name>
</gene>
<evidence type="ECO:0000256" key="12">
    <source>
        <dbReference type="ARBA" id="ARBA00033413"/>
    </source>
</evidence>
<protein>
    <recommendedName>
        <fullName evidence="4">2-amino-4-hydroxy-6-hydroxymethyldihydropteridine pyrophosphokinase</fullName>
        <ecNumber evidence="3">2.7.6.3</ecNumber>
    </recommendedName>
    <alternativeName>
        <fullName evidence="11">6-hydroxymethyl-7,8-dihydropterin pyrophosphokinase</fullName>
    </alternativeName>
    <alternativeName>
        <fullName evidence="12">7,8-dihydro-6-hydroxymethylpterin-pyrophosphokinase</fullName>
    </alternativeName>
</protein>
<dbReference type="SUPFAM" id="SSF55083">
    <property type="entry name" value="6-hydroxymethyl-7,8-dihydropterin pyrophosphokinase, HPPK"/>
    <property type="match status" value="1"/>
</dbReference>
<evidence type="ECO:0000256" key="11">
    <source>
        <dbReference type="ARBA" id="ARBA00029766"/>
    </source>
</evidence>
<reference evidence="15" key="1">
    <citation type="journal article" date="2019" name="Int. J. Syst. Evol. Microbiol.">
        <title>The Global Catalogue of Microorganisms (GCM) 10K type strain sequencing project: providing services to taxonomists for standard genome sequencing and annotation.</title>
        <authorList>
            <consortium name="The Broad Institute Genomics Platform"/>
            <consortium name="The Broad Institute Genome Sequencing Center for Infectious Disease"/>
            <person name="Wu L."/>
            <person name="Ma J."/>
        </authorList>
    </citation>
    <scope>NUCLEOTIDE SEQUENCE [LARGE SCALE GENOMIC DNA]</scope>
    <source>
        <strain evidence="15">TISTR 1906</strain>
    </source>
</reference>
<evidence type="ECO:0000256" key="8">
    <source>
        <dbReference type="ARBA" id="ARBA00022840"/>
    </source>
</evidence>
<name>A0ABW5UWA8_9BURK</name>
<comment type="caution">
    <text evidence="14">The sequence shown here is derived from an EMBL/GenBank/DDBJ whole genome shotgun (WGS) entry which is preliminary data.</text>
</comment>
<feature type="domain" description="7,8-dihydro-6-hydroxymethylpterin-pyrophosphokinase" evidence="13">
    <location>
        <begin position="95"/>
        <end position="106"/>
    </location>
</feature>
<dbReference type="PROSITE" id="PS00794">
    <property type="entry name" value="HPPK"/>
    <property type="match status" value="1"/>
</dbReference>
<evidence type="ECO:0000259" key="13">
    <source>
        <dbReference type="PROSITE" id="PS00794"/>
    </source>
</evidence>
<evidence type="ECO:0000256" key="10">
    <source>
        <dbReference type="ARBA" id="ARBA00029409"/>
    </source>
</evidence>
<keyword evidence="7" id="KW-0418">Kinase</keyword>
<evidence type="ECO:0000313" key="14">
    <source>
        <dbReference type="EMBL" id="MFD2756652.1"/>
    </source>
</evidence>
<dbReference type="CDD" id="cd00483">
    <property type="entry name" value="HPPK"/>
    <property type="match status" value="1"/>
</dbReference>
<dbReference type="Proteomes" id="UP001597463">
    <property type="component" value="Unassembled WGS sequence"/>
</dbReference>
<evidence type="ECO:0000256" key="2">
    <source>
        <dbReference type="ARBA" id="ARBA00005810"/>
    </source>
</evidence>
<organism evidence="14 15">
    <name type="scientific">Comamonas terrae</name>
    <dbReference type="NCBI Taxonomy" id="673548"/>
    <lineage>
        <taxon>Bacteria</taxon>
        <taxon>Pseudomonadati</taxon>
        <taxon>Pseudomonadota</taxon>
        <taxon>Betaproteobacteria</taxon>
        <taxon>Burkholderiales</taxon>
        <taxon>Comamonadaceae</taxon>
        <taxon>Comamonas</taxon>
    </lineage>
</organism>
<dbReference type="EMBL" id="JBHUMV010000013">
    <property type="protein sequence ID" value="MFD2756652.1"/>
    <property type="molecule type" value="Genomic_DNA"/>
</dbReference>
<evidence type="ECO:0000313" key="15">
    <source>
        <dbReference type="Proteomes" id="UP001597463"/>
    </source>
</evidence>
<evidence type="ECO:0000256" key="3">
    <source>
        <dbReference type="ARBA" id="ARBA00013253"/>
    </source>
</evidence>
<dbReference type="Gene3D" id="3.30.70.560">
    <property type="entry name" value="7,8-Dihydro-6-hydroxymethylpterin-pyrophosphokinase HPPK"/>
    <property type="match status" value="1"/>
</dbReference>
<dbReference type="Pfam" id="PF01288">
    <property type="entry name" value="HPPK"/>
    <property type="match status" value="1"/>
</dbReference>
<keyword evidence="6" id="KW-0547">Nucleotide-binding</keyword>
<sequence>MAADLQEEAQLAWIGLGANLGDARNALCTAVRSIAALPQTRVLQLSSLYRSAPVDAGGPDYFNAVAVAATRLAALELLDALQAIELAAGRERPYRNAPRTLDLDLLRFGDLQMQSERLTLPHPRMLERAFVLHPMAELPGAGVTAAQLASVADQRIEAVAAPGDWYRL</sequence>
<evidence type="ECO:0000256" key="1">
    <source>
        <dbReference type="ARBA" id="ARBA00005051"/>
    </source>
</evidence>
<dbReference type="PANTHER" id="PTHR43071:SF1">
    <property type="entry name" value="2-AMINO-4-HYDROXY-6-HYDROXYMETHYLDIHYDROPTERIDINE PYROPHOSPHOKINASE"/>
    <property type="match status" value="1"/>
</dbReference>
<evidence type="ECO:0000256" key="7">
    <source>
        <dbReference type="ARBA" id="ARBA00022777"/>
    </source>
</evidence>
<keyword evidence="9" id="KW-0289">Folate biosynthesis</keyword>
<dbReference type="EC" id="2.7.6.3" evidence="3"/>
<keyword evidence="15" id="KW-1185">Reference proteome</keyword>
<dbReference type="NCBIfam" id="TIGR01498">
    <property type="entry name" value="folK"/>
    <property type="match status" value="1"/>
</dbReference>
<evidence type="ECO:0000256" key="9">
    <source>
        <dbReference type="ARBA" id="ARBA00022909"/>
    </source>
</evidence>
<comment type="pathway">
    <text evidence="1">Cofactor biosynthesis; tetrahydrofolate biosynthesis; 2-amino-4-hydroxy-6-hydroxymethyl-7,8-dihydropteridine diphosphate from 7,8-dihydroneopterin triphosphate: step 4/4.</text>
</comment>
<evidence type="ECO:0000256" key="5">
    <source>
        <dbReference type="ARBA" id="ARBA00022679"/>
    </source>
</evidence>
<accession>A0ABW5UWA8</accession>
<dbReference type="InterPro" id="IPR035907">
    <property type="entry name" value="Hppk_sf"/>
</dbReference>
<dbReference type="GO" id="GO:0003848">
    <property type="term" value="F:2-amino-4-hydroxy-6-hydroxymethyldihydropteridine diphosphokinase activity"/>
    <property type="evidence" value="ECO:0007669"/>
    <property type="project" value="UniProtKB-EC"/>
</dbReference>
<dbReference type="PANTHER" id="PTHR43071">
    <property type="entry name" value="2-AMINO-4-HYDROXY-6-HYDROXYMETHYLDIHYDROPTERIDINE PYROPHOSPHOKINASE"/>
    <property type="match status" value="1"/>
</dbReference>
<evidence type="ECO:0000256" key="4">
    <source>
        <dbReference type="ARBA" id="ARBA00016218"/>
    </source>
</evidence>
<proteinExistence type="inferred from homology"/>
<keyword evidence="8" id="KW-0067">ATP-binding</keyword>
<comment type="similarity">
    <text evidence="2">Belongs to the HPPK family.</text>
</comment>
<evidence type="ECO:0000256" key="6">
    <source>
        <dbReference type="ARBA" id="ARBA00022741"/>
    </source>
</evidence>
<dbReference type="RefSeq" id="WP_066476806.1">
    <property type="nucleotide sequence ID" value="NZ_BCNT01000006.1"/>
</dbReference>